<evidence type="ECO:0000313" key="3">
    <source>
        <dbReference type="Proteomes" id="UP001465976"/>
    </source>
</evidence>
<gene>
    <name evidence="2" type="ORF">V5O48_010353</name>
</gene>
<dbReference type="InterPro" id="IPR036322">
    <property type="entry name" value="WD40_repeat_dom_sf"/>
</dbReference>
<dbReference type="EMBL" id="JBAHYK010000742">
    <property type="protein sequence ID" value="KAL0571603.1"/>
    <property type="molecule type" value="Genomic_DNA"/>
</dbReference>
<name>A0ABR3F8W2_9AGAR</name>
<evidence type="ECO:0000313" key="2">
    <source>
        <dbReference type="EMBL" id="KAL0571603.1"/>
    </source>
</evidence>
<proteinExistence type="predicted"/>
<dbReference type="PANTHER" id="PTHR19879">
    <property type="entry name" value="TRANSCRIPTION INITIATION FACTOR TFIID"/>
    <property type="match status" value="1"/>
</dbReference>
<dbReference type="SUPFAM" id="SSF50978">
    <property type="entry name" value="WD40 repeat-like"/>
    <property type="match status" value="1"/>
</dbReference>
<sequence>MPPSSNNDGSSTEYKLKVRLQGSQGPVNALSFSPDGNWLASAGDDERVRVWSVEEGRCVEVLEPKYDSPVEVLGWGQITTLIWVPVNIERALIIFGTARGLAVICSKEVTNREVCQIAIMSGAPTS</sequence>
<dbReference type="SMART" id="SM00320">
    <property type="entry name" value="WD40"/>
    <property type="match status" value="1"/>
</dbReference>
<dbReference type="PROSITE" id="PS50082">
    <property type="entry name" value="WD_REPEATS_2"/>
    <property type="match status" value="1"/>
</dbReference>
<dbReference type="PROSITE" id="PS50294">
    <property type="entry name" value="WD_REPEATS_REGION"/>
    <property type="match status" value="1"/>
</dbReference>
<protein>
    <submittedName>
        <fullName evidence="2">Uncharacterized protein</fullName>
    </submittedName>
</protein>
<dbReference type="Pfam" id="PF00400">
    <property type="entry name" value="WD40"/>
    <property type="match status" value="1"/>
</dbReference>
<feature type="repeat" description="WD" evidence="1">
    <location>
        <begin position="20"/>
        <end position="61"/>
    </location>
</feature>
<dbReference type="Gene3D" id="2.130.10.10">
    <property type="entry name" value="YVTN repeat-like/Quinoprotein amine dehydrogenase"/>
    <property type="match status" value="1"/>
</dbReference>
<accession>A0ABR3F8W2</accession>
<reference evidence="2 3" key="1">
    <citation type="submission" date="2024-02" db="EMBL/GenBank/DDBJ databases">
        <title>A draft genome for the cacao thread blight pathogen Marasmius crinis-equi.</title>
        <authorList>
            <person name="Cohen S.P."/>
            <person name="Baruah I.K."/>
            <person name="Amoako-Attah I."/>
            <person name="Bukari Y."/>
            <person name="Meinhardt L.W."/>
            <person name="Bailey B.A."/>
        </authorList>
    </citation>
    <scope>NUCLEOTIDE SEQUENCE [LARGE SCALE GENOMIC DNA]</scope>
    <source>
        <strain evidence="2 3">GH-76</strain>
    </source>
</reference>
<evidence type="ECO:0000256" key="1">
    <source>
        <dbReference type="PROSITE-ProRule" id="PRU00221"/>
    </source>
</evidence>
<comment type="caution">
    <text evidence="2">The sequence shown here is derived from an EMBL/GenBank/DDBJ whole genome shotgun (WGS) entry which is preliminary data.</text>
</comment>
<dbReference type="InterPro" id="IPR001680">
    <property type="entry name" value="WD40_rpt"/>
</dbReference>
<keyword evidence="1" id="KW-0853">WD repeat</keyword>
<organism evidence="2 3">
    <name type="scientific">Marasmius crinis-equi</name>
    <dbReference type="NCBI Taxonomy" id="585013"/>
    <lineage>
        <taxon>Eukaryota</taxon>
        <taxon>Fungi</taxon>
        <taxon>Dikarya</taxon>
        <taxon>Basidiomycota</taxon>
        <taxon>Agaricomycotina</taxon>
        <taxon>Agaricomycetes</taxon>
        <taxon>Agaricomycetidae</taxon>
        <taxon>Agaricales</taxon>
        <taxon>Marasmiineae</taxon>
        <taxon>Marasmiaceae</taxon>
        <taxon>Marasmius</taxon>
    </lineage>
</organism>
<dbReference type="InterPro" id="IPR015943">
    <property type="entry name" value="WD40/YVTN_repeat-like_dom_sf"/>
</dbReference>
<dbReference type="PANTHER" id="PTHR19879:SF9">
    <property type="entry name" value="TRANSCRIPTION INITIATION FACTOR TFIID SUBUNIT 5"/>
    <property type="match status" value="1"/>
</dbReference>
<keyword evidence="3" id="KW-1185">Reference proteome</keyword>
<dbReference type="Proteomes" id="UP001465976">
    <property type="component" value="Unassembled WGS sequence"/>
</dbReference>